<reference evidence="2" key="1">
    <citation type="journal article" date="2021" name="G3 (Bethesda)">
        <title>Genome and transcriptome analysis of the beet armyworm Spodoptera exigua reveals targets for pest control. .</title>
        <authorList>
            <person name="Simon S."/>
            <person name="Breeschoten T."/>
            <person name="Jansen H.J."/>
            <person name="Dirks R.P."/>
            <person name="Schranz M.E."/>
            <person name="Ros V.I.D."/>
        </authorList>
    </citation>
    <scope>NUCLEOTIDE SEQUENCE</scope>
    <source>
        <strain evidence="2">TB_SE_WUR_2020</strain>
    </source>
</reference>
<feature type="compositionally biased region" description="Basic and acidic residues" evidence="1">
    <location>
        <begin position="792"/>
        <end position="809"/>
    </location>
</feature>
<feature type="compositionally biased region" description="Polar residues" evidence="1">
    <location>
        <begin position="570"/>
        <end position="580"/>
    </location>
</feature>
<gene>
    <name evidence="2" type="ORF">HF086_017524</name>
</gene>
<dbReference type="EMBL" id="JACEFF010000593">
    <property type="protein sequence ID" value="KAH9634741.1"/>
    <property type="molecule type" value="Genomic_DNA"/>
</dbReference>
<organism evidence="2 3">
    <name type="scientific">Spodoptera exigua</name>
    <name type="common">Beet armyworm</name>
    <name type="synonym">Noctua fulgens</name>
    <dbReference type="NCBI Taxonomy" id="7107"/>
    <lineage>
        <taxon>Eukaryota</taxon>
        <taxon>Metazoa</taxon>
        <taxon>Ecdysozoa</taxon>
        <taxon>Arthropoda</taxon>
        <taxon>Hexapoda</taxon>
        <taxon>Insecta</taxon>
        <taxon>Pterygota</taxon>
        <taxon>Neoptera</taxon>
        <taxon>Endopterygota</taxon>
        <taxon>Lepidoptera</taxon>
        <taxon>Glossata</taxon>
        <taxon>Ditrysia</taxon>
        <taxon>Noctuoidea</taxon>
        <taxon>Noctuidae</taxon>
        <taxon>Amphipyrinae</taxon>
        <taxon>Spodoptera</taxon>
    </lineage>
</organism>
<feature type="compositionally biased region" description="Basic and acidic residues" evidence="1">
    <location>
        <begin position="733"/>
        <end position="776"/>
    </location>
</feature>
<feature type="compositionally biased region" description="Basic and acidic residues" evidence="1">
    <location>
        <begin position="704"/>
        <end position="718"/>
    </location>
</feature>
<evidence type="ECO:0000313" key="2">
    <source>
        <dbReference type="EMBL" id="KAH9634741.1"/>
    </source>
</evidence>
<feature type="compositionally biased region" description="Polar residues" evidence="1">
    <location>
        <begin position="777"/>
        <end position="791"/>
    </location>
</feature>
<feature type="region of interest" description="Disordered" evidence="1">
    <location>
        <begin position="282"/>
        <end position="375"/>
    </location>
</feature>
<feature type="compositionally biased region" description="Polar residues" evidence="1">
    <location>
        <begin position="810"/>
        <end position="824"/>
    </location>
</feature>
<evidence type="ECO:0000256" key="1">
    <source>
        <dbReference type="SAM" id="MobiDB-lite"/>
    </source>
</evidence>
<feature type="compositionally biased region" description="Polar residues" evidence="1">
    <location>
        <begin position="719"/>
        <end position="732"/>
    </location>
</feature>
<comment type="caution">
    <text evidence="2">The sequence shown here is derived from an EMBL/GenBank/DDBJ whole genome shotgun (WGS) entry which is preliminary data.</text>
</comment>
<feature type="compositionally biased region" description="Polar residues" evidence="1">
    <location>
        <begin position="285"/>
        <end position="298"/>
    </location>
</feature>
<evidence type="ECO:0000313" key="3">
    <source>
        <dbReference type="Proteomes" id="UP000814243"/>
    </source>
</evidence>
<feature type="compositionally biased region" description="Polar residues" evidence="1">
    <location>
        <begin position="28"/>
        <end position="38"/>
    </location>
</feature>
<feature type="region of interest" description="Disordered" evidence="1">
    <location>
        <begin position="568"/>
        <end position="610"/>
    </location>
</feature>
<dbReference type="AlphaFoldDB" id="A0A922SEF3"/>
<feature type="compositionally biased region" description="Polar residues" evidence="1">
    <location>
        <begin position="594"/>
        <end position="604"/>
    </location>
</feature>
<feature type="compositionally biased region" description="Basic and acidic residues" evidence="1">
    <location>
        <begin position="341"/>
        <end position="369"/>
    </location>
</feature>
<feature type="compositionally biased region" description="Basic and acidic residues" evidence="1">
    <location>
        <begin position="310"/>
        <end position="332"/>
    </location>
</feature>
<feature type="region of interest" description="Disordered" evidence="1">
    <location>
        <begin position="23"/>
        <end position="65"/>
    </location>
</feature>
<sequence>MYSQKDVVEQIMQQLAFDVEAVPRNKSDNATSASQTKPLNVKIRVRKKDEDNDPEYASTKTGHRKDLQQVRLVSSDQTIINFDIYVDAEFDKKPPPRKTRKQIIDMLKPGSRIRALEHDDTYIPSSSYSANIIEPSQTTKSSSTLTHTFTLTKNVNQDHTVKTQSGEQRYFFGKCKPGGCLDPPFSEDKYSYKPSRKPEPEKNIPENVILTEEKTPEKEIVECDTDSIKQPNILRNREGSKGSAKQNSIFDGSFFKKKRKSSEQSTNTLPLEQKDSIVNIFQGEPSVNSPSTHSNSIITYPPKISSGLKVNDHKLKSLSEDKSRKSSNEHSEPYFIPPKGVARDKEDDKIKRNETKRHSSDKDTPREYKLPGFMPVPIPIPIKSNKPDSEISAQTNVIWTSNDNKIAEIVNSEPNQDLPDNVNSKSTQTPYLQLQDSSTGDAVVDPIKSFKIVFLDPIVVGQPPNKNGDTESKSSRIVDLQKNELELSKNISADKTSEVTNLEKSESINHNIVTETIEKTDSKNDTEPQSVNEAEFKKDKYPMENIEKKIFPIPINIIGETEVKPDEVNLKQTNSEQNVPVTEHYLRSGDSKSIDTQSPLQTETSEVKVRDSILEDKEKHNSNSDLTHPDAQSLIALEVKARKSIHEDMEKHNSVSVLTHSDTQSSDTSEGKARESIPEDMERHNSVSDLTHSDTQGPKTSKVKARESISEDIEKHNSISDQTHSDAQSLDTSEVKAKKSNPEDIEKHNSVSDLTHSDTSEVKARESIPEDIEKHNSISNQIHSDAQNLDTSEVKARKSNSEDIEKHNSVSDLTHSDTQSSYTSEVKAREFIPEDIVKHSSISEPKYSDTQRLTDKSDDKAKKPIFVDIENRYSDQKRLKKIDSVIRNVFDWTKDLQNKSYNEPIFVYKRDKDEKSVSGNGKDYIDAPFLNKEIKTPTVPKIVKKIIKNIQKIPPKFENIPKVDQDNIKLTNEYDKIMETKRITNESEKSAGSMSSFKNHDKVDTTELVLPINRGNNDVEIITEPIKTLNGTTDSNDDFGIVITEITDTTNIPILSSDQYDKPLKRTLNKDSIPVDLGFHSHLNDKNERIITTFDTKHVPKLLPNDVVTIVKSEIRISSNEIRIPVDKEHEMFIEIKKTKDKRSSISESGFQIVTENGKRKYTDPKEGELTNFKSTKSHEVIKNGELELSILEFYEKELIPLQLIIRNLRNEIDVLASQQLVFRDKIFCTNKTKSGVNHSNRKCFGCLKK</sequence>
<feature type="region of interest" description="Disordered" evidence="1">
    <location>
        <begin position="649"/>
        <end position="825"/>
    </location>
</feature>
<feature type="compositionally biased region" description="Basic and acidic residues" evidence="1">
    <location>
        <begin position="669"/>
        <end position="686"/>
    </location>
</feature>
<feature type="compositionally biased region" description="Polar residues" evidence="1">
    <location>
        <begin position="654"/>
        <end position="668"/>
    </location>
</feature>
<feature type="region of interest" description="Disordered" evidence="1">
    <location>
        <begin position="186"/>
        <end position="250"/>
    </location>
</feature>
<name>A0A922SEF3_SPOEX</name>
<protein>
    <submittedName>
        <fullName evidence="2">Uncharacterized protein</fullName>
    </submittedName>
</protein>
<feature type="compositionally biased region" description="Basic and acidic residues" evidence="1">
    <location>
        <begin position="584"/>
        <end position="593"/>
    </location>
</feature>
<feature type="compositionally biased region" description="Basic and acidic residues" evidence="1">
    <location>
        <begin position="211"/>
        <end position="221"/>
    </location>
</feature>
<accession>A0A922SEF3</accession>
<proteinExistence type="predicted"/>
<feature type="compositionally biased region" description="Polar residues" evidence="1">
    <location>
        <begin position="687"/>
        <end position="699"/>
    </location>
</feature>
<dbReference type="Proteomes" id="UP000814243">
    <property type="component" value="Unassembled WGS sequence"/>
</dbReference>
<feature type="compositionally biased region" description="Basic and acidic residues" evidence="1">
    <location>
        <begin position="186"/>
        <end position="204"/>
    </location>
</feature>